<dbReference type="CDD" id="cd07043">
    <property type="entry name" value="STAS_anti-anti-sigma_factors"/>
    <property type="match status" value="1"/>
</dbReference>
<dbReference type="EMBL" id="SMKQ01000172">
    <property type="protein sequence ID" value="TDD38988.1"/>
    <property type="molecule type" value="Genomic_DNA"/>
</dbReference>
<organism evidence="3 4">
    <name type="scientific">Nonomuraea terrae</name>
    <dbReference type="NCBI Taxonomy" id="2530383"/>
    <lineage>
        <taxon>Bacteria</taxon>
        <taxon>Bacillati</taxon>
        <taxon>Actinomycetota</taxon>
        <taxon>Actinomycetes</taxon>
        <taxon>Streptosporangiales</taxon>
        <taxon>Streptosporangiaceae</taxon>
        <taxon>Nonomuraea</taxon>
    </lineage>
</organism>
<dbReference type="Pfam" id="PF13466">
    <property type="entry name" value="STAS_2"/>
    <property type="match status" value="1"/>
</dbReference>
<reference evidence="3 4" key="1">
    <citation type="submission" date="2019-03" db="EMBL/GenBank/DDBJ databases">
        <title>Draft genome sequences of novel Actinobacteria.</title>
        <authorList>
            <person name="Sahin N."/>
            <person name="Ay H."/>
            <person name="Saygin H."/>
        </authorList>
    </citation>
    <scope>NUCLEOTIDE SEQUENCE [LARGE SCALE GENOMIC DNA]</scope>
    <source>
        <strain evidence="3 4">CH32</strain>
    </source>
</reference>
<evidence type="ECO:0000256" key="1">
    <source>
        <dbReference type="ARBA" id="ARBA00022527"/>
    </source>
</evidence>
<dbReference type="InterPro" id="IPR058548">
    <property type="entry name" value="MlaB-like_STAS"/>
</dbReference>
<protein>
    <submittedName>
        <fullName evidence="3">STAS domain-containing protein</fullName>
    </submittedName>
</protein>
<keyword evidence="4" id="KW-1185">Reference proteome</keyword>
<dbReference type="SUPFAM" id="SSF52091">
    <property type="entry name" value="SpoIIaa-like"/>
    <property type="match status" value="1"/>
</dbReference>
<dbReference type="InterPro" id="IPR003594">
    <property type="entry name" value="HATPase_dom"/>
</dbReference>
<dbReference type="Gene3D" id="3.30.565.10">
    <property type="entry name" value="Histidine kinase-like ATPase, C-terminal domain"/>
    <property type="match status" value="1"/>
</dbReference>
<keyword evidence="1" id="KW-0723">Serine/threonine-protein kinase</keyword>
<dbReference type="Proteomes" id="UP000295302">
    <property type="component" value="Unassembled WGS sequence"/>
</dbReference>
<evidence type="ECO:0000313" key="4">
    <source>
        <dbReference type="Proteomes" id="UP000295302"/>
    </source>
</evidence>
<dbReference type="SUPFAM" id="SSF55874">
    <property type="entry name" value="ATPase domain of HSP90 chaperone/DNA topoisomerase II/histidine kinase"/>
    <property type="match status" value="1"/>
</dbReference>
<dbReference type="GO" id="GO:0004674">
    <property type="term" value="F:protein serine/threonine kinase activity"/>
    <property type="evidence" value="ECO:0007669"/>
    <property type="project" value="UniProtKB-KW"/>
</dbReference>
<gene>
    <name evidence="3" type="ORF">E1286_35800</name>
</gene>
<name>A0A4R4Y3P0_9ACTN</name>
<dbReference type="InterPro" id="IPR036890">
    <property type="entry name" value="HATPase_C_sf"/>
</dbReference>
<dbReference type="CDD" id="cd16936">
    <property type="entry name" value="HATPase_RsbW-like"/>
    <property type="match status" value="1"/>
</dbReference>
<sequence>MTDDPPPAPCQETKRASGTPVLLDQPFEHRSLYALRAALEAHAVRAGLSEGRAADLVLIVHELATNVILHGSGAGHVIMTADGDTVSCDVIDSGAPVPDEGTPAWRVEPGHGLWIARSLSDRYTAVQGPGGTTVTVGFSLPLPGPPPFLLARYDEDGRTTLRLSGPLDQESAAEVAAAVRTALAPERRLVLDLSGMTGWDSSGIVVLVMAQLRVEKTPGATMTLTGLPMEFRRRLDSLSTVFLHYD</sequence>
<keyword evidence="1" id="KW-0418">Kinase</keyword>
<dbReference type="Pfam" id="PF13581">
    <property type="entry name" value="HATPase_c_2"/>
    <property type="match status" value="1"/>
</dbReference>
<dbReference type="PROSITE" id="PS50801">
    <property type="entry name" value="STAS"/>
    <property type="match status" value="1"/>
</dbReference>
<dbReference type="InterPro" id="IPR002645">
    <property type="entry name" value="STAS_dom"/>
</dbReference>
<dbReference type="InterPro" id="IPR036513">
    <property type="entry name" value="STAS_dom_sf"/>
</dbReference>
<dbReference type="InterPro" id="IPR050267">
    <property type="entry name" value="Anti-sigma-factor_SerPK"/>
</dbReference>
<dbReference type="PANTHER" id="PTHR35526">
    <property type="entry name" value="ANTI-SIGMA-F FACTOR RSBW-RELATED"/>
    <property type="match status" value="1"/>
</dbReference>
<accession>A0A4R4Y3P0</accession>
<comment type="caution">
    <text evidence="3">The sequence shown here is derived from an EMBL/GenBank/DDBJ whole genome shotgun (WGS) entry which is preliminary data.</text>
</comment>
<feature type="domain" description="STAS" evidence="2">
    <location>
        <begin position="156"/>
        <end position="246"/>
    </location>
</feature>
<dbReference type="PANTHER" id="PTHR35526:SF3">
    <property type="entry name" value="ANTI-SIGMA-F FACTOR RSBW"/>
    <property type="match status" value="1"/>
</dbReference>
<dbReference type="AlphaFoldDB" id="A0A4R4Y3P0"/>
<dbReference type="Gene3D" id="3.30.750.24">
    <property type="entry name" value="STAS domain"/>
    <property type="match status" value="1"/>
</dbReference>
<dbReference type="OrthoDB" id="4350801at2"/>
<keyword evidence="1" id="KW-0808">Transferase</keyword>
<evidence type="ECO:0000313" key="3">
    <source>
        <dbReference type="EMBL" id="TDD38988.1"/>
    </source>
</evidence>
<proteinExistence type="predicted"/>
<evidence type="ECO:0000259" key="2">
    <source>
        <dbReference type="PROSITE" id="PS50801"/>
    </source>
</evidence>